<name>D8JRY5_HYPDA</name>
<dbReference type="Pfam" id="PF13598">
    <property type="entry name" value="DUF4139"/>
    <property type="match status" value="1"/>
</dbReference>
<evidence type="ECO:0000259" key="3">
    <source>
        <dbReference type="Pfam" id="PF13598"/>
    </source>
</evidence>
<reference evidence="6" key="1">
    <citation type="journal article" date="2011" name="J. Bacteriol.">
        <title>Genome sequences of eight morphologically diverse alphaproteobacteria.</title>
        <authorList>
            <consortium name="US DOE Joint Genome Institute"/>
            <person name="Brown P.J."/>
            <person name="Kysela D.T."/>
            <person name="Buechlein A."/>
            <person name="Hemmerich C."/>
            <person name="Brun Y.V."/>
        </authorList>
    </citation>
    <scope>NUCLEOTIDE SEQUENCE [LARGE SCALE GENOMIC DNA]</scope>
    <source>
        <strain evidence="6">ATCC 51888 / DSM 1869 / NCIB 11706 / TK 0415</strain>
    </source>
</reference>
<feature type="signal peptide" evidence="2">
    <location>
        <begin position="1"/>
        <end position="31"/>
    </location>
</feature>
<keyword evidence="6" id="KW-1185">Reference proteome</keyword>
<dbReference type="AlphaFoldDB" id="D8JRY5"/>
<evidence type="ECO:0000259" key="4">
    <source>
        <dbReference type="Pfam" id="PF13600"/>
    </source>
</evidence>
<evidence type="ECO:0000313" key="5">
    <source>
        <dbReference type="EMBL" id="ADJ24203.1"/>
    </source>
</evidence>
<dbReference type="eggNOG" id="COG1842">
    <property type="taxonomic scope" value="Bacteria"/>
</dbReference>
<evidence type="ECO:0000313" key="6">
    <source>
        <dbReference type="Proteomes" id="UP000002033"/>
    </source>
</evidence>
<dbReference type="PANTHER" id="PTHR31005:SF8">
    <property type="entry name" value="DUF4139 DOMAIN-CONTAINING PROTEIN"/>
    <property type="match status" value="1"/>
</dbReference>
<feature type="domain" description="DUF4139" evidence="3">
    <location>
        <begin position="235"/>
        <end position="569"/>
    </location>
</feature>
<dbReference type="PANTHER" id="PTHR31005">
    <property type="entry name" value="DUF4139 DOMAIN-CONTAINING PROTEIN"/>
    <property type="match status" value="1"/>
</dbReference>
<keyword evidence="1" id="KW-0175">Coiled coil</keyword>
<dbReference type="NCBIfam" id="TIGR02231">
    <property type="entry name" value="mucoidy inhibitor MuiA family protein"/>
    <property type="match status" value="1"/>
</dbReference>
<dbReference type="HOGENOM" id="CLU_010457_3_0_5"/>
<gene>
    <name evidence="5" type="ordered locus">Hden_2406</name>
</gene>
<feature type="coiled-coil region" evidence="1">
    <location>
        <begin position="96"/>
        <end position="135"/>
    </location>
</feature>
<dbReference type="InterPro" id="IPR025554">
    <property type="entry name" value="DUF4140"/>
</dbReference>
<dbReference type="KEGG" id="hdn:Hden_2406"/>
<organism evidence="5 6">
    <name type="scientific">Hyphomicrobium denitrificans (strain ATCC 51888 / DSM 1869 / NCIMB 11706 / TK 0415)</name>
    <dbReference type="NCBI Taxonomy" id="582899"/>
    <lineage>
        <taxon>Bacteria</taxon>
        <taxon>Pseudomonadati</taxon>
        <taxon>Pseudomonadota</taxon>
        <taxon>Alphaproteobacteria</taxon>
        <taxon>Hyphomicrobiales</taxon>
        <taxon>Hyphomicrobiaceae</taxon>
        <taxon>Hyphomicrobium</taxon>
    </lineage>
</organism>
<sequence length="578" mass="62147" precursor="true">MSIRNNNEGSSAMRFALAAVLVAAQSVSAFAADVPATSTVDAVTVFLSGAEVTRLAKVKLDKGENTIILGDVPASAVPGSIRVEGKATGKIEIGSVDTARKLLQREESQAADVKRKELEDRVEQLKDERSTIDAQAQAAAIQKKLIANLAELPKRRPSSDTAPGAGEDWQKILSLIPQAAGESGKLALDAQQKIRAIDRSIKDLKNQLASLAPAKTQQTEIRVFVFAQTPVDADLTIRYQVPNANWAPIYDARLQTGTKTEPPKLTLSRRAAISQKSGEDWTGVSLQLSTSRPSDGASAPALDTQFVDYEQPPRPVAAAPASANFELAKRDRLADGRALAGAAAPPPVEQQADEVAAPEPVVETVAKLESAPFEATFEVPGRTTVAGNGDAKRVLLMADDIEPALGSRAVPKLDSNAYLYATLKIAKGTPLLPGRVYLFRDGTFVGTGDVPLLPPGEEYKLGFGIDDQVKVKHAVLEEKRGESGIISTSHVDSRSFRVNVKNLHERPINVTILDRVPVSQNDEIKVEYTGRATPTMQNVDDRRGVVAFEAKLDPDEEKILEYGYRISWPASKSIVYGP</sequence>
<dbReference type="STRING" id="582899.Hden_2406"/>
<accession>D8JRY5</accession>
<evidence type="ECO:0000256" key="1">
    <source>
        <dbReference type="SAM" id="Coils"/>
    </source>
</evidence>
<feature type="chain" id="PRO_5003116419" description="Mucoidy inhibitor MuiA family protein" evidence="2">
    <location>
        <begin position="32"/>
        <end position="578"/>
    </location>
</feature>
<dbReference type="Proteomes" id="UP000002033">
    <property type="component" value="Chromosome"/>
</dbReference>
<keyword evidence="2" id="KW-0732">Signal</keyword>
<dbReference type="RefSeq" id="WP_013216362.1">
    <property type="nucleotide sequence ID" value="NC_014313.1"/>
</dbReference>
<dbReference type="OrthoDB" id="580912at2"/>
<proteinExistence type="predicted"/>
<dbReference type="InterPro" id="IPR037291">
    <property type="entry name" value="DUF4139"/>
</dbReference>
<dbReference type="EMBL" id="CP002083">
    <property type="protein sequence ID" value="ADJ24203.1"/>
    <property type="molecule type" value="Genomic_DNA"/>
</dbReference>
<dbReference type="Pfam" id="PF13600">
    <property type="entry name" value="DUF4140"/>
    <property type="match status" value="1"/>
</dbReference>
<evidence type="ECO:0008006" key="7">
    <source>
        <dbReference type="Google" id="ProtNLM"/>
    </source>
</evidence>
<protein>
    <recommendedName>
        <fullName evidence="7">Mucoidy inhibitor MuiA family protein</fullName>
    </recommendedName>
</protein>
<evidence type="ECO:0000256" key="2">
    <source>
        <dbReference type="SAM" id="SignalP"/>
    </source>
</evidence>
<dbReference type="InterPro" id="IPR011935">
    <property type="entry name" value="CHP02231"/>
</dbReference>
<feature type="domain" description="DUF4140" evidence="4">
    <location>
        <begin position="43"/>
        <end position="145"/>
    </location>
</feature>